<comment type="caution">
    <text evidence="3">The sequence shown here is derived from an EMBL/GenBank/DDBJ whole genome shotgun (WGS) entry which is preliminary data.</text>
</comment>
<dbReference type="AlphaFoldDB" id="A0A0M8KAX9"/>
<dbReference type="EMBL" id="LGKN01000005">
    <property type="protein sequence ID" value="KPL87880.1"/>
    <property type="molecule type" value="Genomic_DNA"/>
</dbReference>
<evidence type="ECO:0000313" key="4">
    <source>
        <dbReference type="EMBL" id="KPL87880.1"/>
    </source>
</evidence>
<reference evidence="5" key="3">
    <citation type="submission" date="2015-08" db="EMBL/GenBank/DDBJ databases">
        <title>Draft Genome Sequence of a Heterotrophic Facultative Anaerobic Bacterium Ardenticatena maritima Strain 110S.</title>
        <authorList>
            <person name="Kawaichi S."/>
            <person name="Yoshida T."/>
            <person name="Sako Y."/>
            <person name="Nakamura R."/>
        </authorList>
    </citation>
    <scope>NUCLEOTIDE SEQUENCE [LARGE SCALE GENOMIC DNA]</scope>
    <source>
        <strain evidence="5">110S</strain>
    </source>
</reference>
<evidence type="ECO:0000256" key="1">
    <source>
        <dbReference type="ARBA" id="ARBA00006976"/>
    </source>
</evidence>
<dbReference type="EMBL" id="BBZA01000242">
    <property type="protein sequence ID" value="GAP64312.1"/>
    <property type="molecule type" value="Genomic_DNA"/>
</dbReference>
<name>A0A0M8KAX9_9CHLR</name>
<evidence type="ECO:0000313" key="6">
    <source>
        <dbReference type="Proteomes" id="UP000050502"/>
    </source>
</evidence>
<dbReference type="PANTHER" id="PTHR13696:SF52">
    <property type="entry name" value="PARA FAMILY PROTEIN CT_582"/>
    <property type="match status" value="1"/>
</dbReference>
<dbReference type="Pfam" id="PF13614">
    <property type="entry name" value="AAA_31"/>
    <property type="match status" value="1"/>
</dbReference>
<dbReference type="Gene3D" id="3.40.50.300">
    <property type="entry name" value="P-loop containing nucleotide triphosphate hydrolases"/>
    <property type="match status" value="1"/>
</dbReference>
<dbReference type="FunCoup" id="A0A0M8KAX9">
    <property type="interactions" value="280"/>
</dbReference>
<dbReference type="InterPro" id="IPR050678">
    <property type="entry name" value="DNA_Partitioning_ATPase"/>
</dbReference>
<reference evidence="3 5" key="1">
    <citation type="journal article" date="2015" name="Genome Announc.">
        <title>Draft Genome Sequence of a Heterotrophic Facultative Anaerobic Thermophilic Bacterium, Ardenticatena maritima Strain 110ST.</title>
        <authorList>
            <person name="Kawaichi S."/>
            <person name="Yoshida T."/>
            <person name="Sako Y."/>
            <person name="Nakamura R."/>
        </authorList>
    </citation>
    <scope>NUCLEOTIDE SEQUENCE [LARGE SCALE GENOMIC DNA]</scope>
    <source>
        <strain evidence="3 5">110S</strain>
    </source>
</reference>
<feature type="domain" description="AAA" evidence="2">
    <location>
        <begin position="5"/>
        <end position="180"/>
    </location>
</feature>
<evidence type="ECO:0000313" key="3">
    <source>
        <dbReference type="EMBL" id="GAP64312.1"/>
    </source>
</evidence>
<accession>A0A0M8KAX9</accession>
<gene>
    <name evidence="3" type="primary">parA</name>
    <name evidence="3" type="ORF">ARMA_2735</name>
    <name evidence="4" type="ORF">SE16_10080</name>
</gene>
<reference evidence="4 6" key="2">
    <citation type="submission" date="2015-07" db="EMBL/GenBank/DDBJ databases">
        <title>Whole genome sequence of Ardenticatena maritima DSM 23922.</title>
        <authorList>
            <person name="Hemp J."/>
            <person name="Ward L.M."/>
            <person name="Pace L.A."/>
            <person name="Fischer W.W."/>
        </authorList>
    </citation>
    <scope>NUCLEOTIDE SEQUENCE [LARGE SCALE GENOMIC DNA]</scope>
    <source>
        <strain evidence="4 6">110S</strain>
    </source>
</reference>
<comment type="similarity">
    <text evidence="1">Belongs to the ParA family.</text>
</comment>
<dbReference type="PIRSF" id="PIRSF009320">
    <property type="entry name" value="Nuc_binding_HP_1000"/>
    <property type="match status" value="1"/>
</dbReference>
<dbReference type="STRING" id="872965.SE16_10080"/>
<evidence type="ECO:0000313" key="5">
    <source>
        <dbReference type="Proteomes" id="UP000037784"/>
    </source>
</evidence>
<proteinExistence type="inferred from homology"/>
<protein>
    <submittedName>
        <fullName evidence="3">Chromosome partitioning protein</fullName>
    </submittedName>
    <submittedName>
        <fullName evidence="4">Sporulation initiation inhibitor Soj</fullName>
    </submittedName>
</protein>
<dbReference type="InParanoid" id="A0A0M8KAX9"/>
<dbReference type="InterPro" id="IPR027417">
    <property type="entry name" value="P-loop_NTPase"/>
</dbReference>
<dbReference type="FunFam" id="3.40.50.300:FF:000285">
    <property type="entry name" value="Sporulation initiation inhibitor Soj"/>
    <property type="match status" value="1"/>
</dbReference>
<dbReference type="InterPro" id="IPR025669">
    <property type="entry name" value="AAA_dom"/>
</dbReference>
<organism evidence="3 5">
    <name type="scientific">Ardenticatena maritima</name>
    <dbReference type="NCBI Taxonomy" id="872965"/>
    <lineage>
        <taxon>Bacteria</taxon>
        <taxon>Bacillati</taxon>
        <taxon>Chloroflexota</taxon>
        <taxon>Ardenticatenia</taxon>
        <taxon>Ardenticatenales</taxon>
        <taxon>Ardenticatenaceae</taxon>
        <taxon>Ardenticatena</taxon>
    </lineage>
</organism>
<sequence>MAMTHIIVFANQKGGVGKTTSVVNVGAALAARGMRVLVVDIDPQGNSTSHLGIDKTTLTASLYDVLVRDLPISQAIHPTGRPNLEIVPALPALAGAEVELINVIARETLLRRALQTVHNRYDYILIDPPPSLGLLTVNALTAARYVVIPVQAEYLALEGLSQLLHTITLVRDNLNPTLDILGVLLTLFDARTRLASDVAKELVEHFGRRVFRTIIPRNVRLGEAPSFGETIFEYAPDSAGARAYTALAEELQARLQTAHT</sequence>
<dbReference type="CDD" id="cd02042">
    <property type="entry name" value="ParAB_family"/>
    <property type="match status" value="1"/>
</dbReference>
<dbReference type="Proteomes" id="UP000050502">
    <property type="component" value="Unassembled WGS sequence"/>
</dbReference>
<keyword evidence="5" id="KW-1185">Reference proteome</keyword>
<dbReference type="Proteomes" id="UP000037784">
    <property type="component" value="Unassembled WGS sequence"/>
</dbReference>
<evidence type="ECO:0000259" key="2">
    <source>
        <dbReference type="Pfam" id="PF13614"/>
    </source>
</evidence>
<dbReference type="PANTHER" id="PTHR13696">
    <property type="entry name" value="P-LOOP CONTAINING NUCLEOSIDE TRIPHOSPHATE HYDROLASE"/>
    <property type="match status" value="1"/>
</dbReference>
<dbReference type="SUPFAM" id="SSF52540">
    <property type="entry name" value="P-loop containing nucleoside triphosphate hydrolases"/>
    <property type="match status" value="1"/>
</dbReference>